<dbReference type="SUPFAM" id="SSF52172">
    <property type="entry name" value="CheY-like"/>
    <property type="match status" value="1"/>
</dbReference>
<evidence type="ECO:0000256" key="2">
    <source>
        <dbReference type="PROSITE-ProRule" id="PRU00169"/>
    </source>
</evidence>
<sequence>MTEEIRILCVDDEPNVLNSLRRLFLDDDYTILTAASGQEGLGLLEREPVHLVISDYRMPGMNGVEFLKEVCREWPDTVRIVLSGYADTASIVSAINEGQIYKFIPKPWNDDELKVTVSNALERYFLYRKNRELTFELAQKNDKLVKLLQEKSASLEFRSRVLIAHQKIFDSLPVGIMGVDFENVLVLCNSAWREIAGAEWCLLGQSINGVMPDEIVALIEGVKRDSKAIMRFEIRGVRGIFMGSLLQDDVQKGVTLLFIREDDLW</sequence>
<dbReference type="SMART" id="SM00448">
    <property type="entry name" value="REC"/>
    <property type="match status" value="1"/>
</dbReference>
<gene>
    <name evidence="4" type="ORF">K8I29_14230</name>
</gene>
<dbReference type="CDD" id="cd17569">
    <property type="entry name" value="REC_HupR-like"/>
    <property type="match status" value="1"/>
</dbReference>
<proteinExistence type="predicted"/>
<dbReference type="Proteomes" id="UP000705867">
    <property type="component" value="Unassembled WGS sequence"/>
</dbReference>
<dbReference type="Gene3D" id="3.40.50.2300">
    <property type="match status" value="1"/>
</dbReference>
<protein>
    <submittedName>
        <fullName evidence="4">Response regulator</fullName>
    </submittedName>
</protein>
<feature type="modified residue" description="4-aspartylphosphate" evidence="2">
    <location>
        <position position="55"/>
    </location>
</feature>
<evidence type="ECO:0000313" key="4">
    <source>
        <dbReference type="EMBL" id="MBZ0157354.1"/>
    </source>
</evidence>
<accession>A0A953M0W3</accession>
<dbReference type="InterPro" id="IPR001789">
    <property type="entry name" value="Sig_transdc_resp-reg_receiver"/>
</dbReference>
<dbReference type="PANTHER" id="PTHR44591">
    <property type="entry name" value="STRESS RESPONSE REGULATOR PROTEIN 1"/>
    <property type="match status" value="1"/>
</dbReference>
<dbReference type="SUPFAM" id="SSF55785">
    <property type="entry name" value="PYP-like sensor domain (PAS domain)"/>
    <property type="match status" value="1"/>
</dbReference>
<dbReference type="PANTHER" id="PTHR44591:SF19">
    <property type="entry name" value="TWO-COMPONENT RESPONSE REGULATOR-RELATED"/>
    <property type="match status" value="1"/>
</dbReference>
<keyword evidence="1 2" id="KW-0597">Phosphoprotein</keyword>
<evidence type="ECO:0000259" key="3">
    <source>
        <dbReference type="PROSITE" id="PS50110"/>
    </source>
</evidence>
<feature type="domain" description="Response regulatory" evidence="3">
    <location>
        <begin position="6"/>
        <end position="121"/>
    </location>
</feature>
<dbReference type="InterPro" id="IPR050595">
    <property type="entry name" value="Bact_response_regulator"/>
</dbReference>
<organism evidence="4 5">
    <name type="scientific">Candidatus Nitrobium versatile</name>
    <dbReference type="NCBI Taxonomy" id="2884831"/>
    <lineage>
        <taxon>Bacteria</taxon>
        <taxon>Pseudomonadati</taxon>
        <taxon>Nitrospirota</taxon>
        <taxon>Nitrospiria</taxon>
        <taxon>Nitrospirales</taxon>
        <taxon>Nitrospiraceae</taxon>
        <taxon>Candidatus Nitrobium</taxon>
    </lineage>
</organism>
<dbReference type="InterPro" id="IPR000014">
    <property type="entry name" value="PAS"/>
</dbReference>
<reference evidence="4" key="1">
    <citation type="journal article" date="2021" name="bioRxiv">
        <title>Unraveling nitrogen, sulfur and carbon metabolic pathways and microbial community transcriptional responses to substrate deprivation and toxicity stresses in a bioreactor mimicking anoxic brackish coastal sediment conditions.</title>
        <authorList>
            <person name="Martins P.D."/>
            <person name="Echeveste M.J."/>
            <person name="Arshad A."/>
            <person name="Kurth J."/>
            <person name="Ouboter H."/>
            <person name="Jetten M.S.M."/>
            <person name="Welte C.U."/>
        </authorList>
    </citation>
    <scope>NUCLEOTIDE SEQUENCE</scope>
    <source>
        <strain evidence="4">MAG_39</strain>
    </source>
</reference>
<dbReference type="Pfam" id="PF13188">
    <property type="entry name" value="PAS_8"/>
    <property type="match status" value="1"/>
</dbReference>
<dbReference type="GO" id="GO:0000160">
    <property type="term" value="P:phosphorelay signal transduction system"/>
    <property type="evidence" value="ECO:0007669"/>
    <property type="project" value="InterPro"/>
</dbReference>
<reference evidence="4" key="2">
    <citation type="submission" date="2021-08" db="EMBL/GenBank/DDBJ databases">
        <authorList>
            <person name="Dalcin Martins P."/>
        </authorList>
    </citation>
    <scope>NUCLEOTIDE SEQUENCE</scope>
    <source>
        <strain evidence="4">MAG_39</strain>
    </source>
</reference>
<evidence type="ECO:0000256" key="1">
    <source>
        <dbReference type="ARBA" id="ARBA00022553"/>
    </source>
</evidence>
<comment type="caution">
    <text evidence="4">The sequence shown here is derived from an EMBL/GenBank/DDBJ whole genome shotgun (WGS) entry which is preliminary data.</text>
</comment>
<dbReference type="EMBL" id="JAIOIV010000110">
    <property type="protein sequence ID" value="MBZ0157354.1"/>
    <property type="molecule type" value="Genomic_DNA"/>
</dbReference>
<dbReference type="Pfam" id="PF00072">
    <property type="entry name" value="Response_reg"/>
    <property type="match status" value="1"/>
</dbReference>
<dbReference type="AlphaFoldDB" id="A0A953M0W3"/>
<name>A0A953M0W3_9BACT</name>
<dbReference type="InterPro" id="IPR035965">
    <property type="entry name" value="PAS-like_dom_sf"/>
</dbReference>
<evidence type="ECO:0000313" key="5">
    <source>
        <dbReference type="Proteomes" id="UP000705867"/>
    </source>
</evidence>
<dbReference type="InterPro" id="IPR011006">
    <property type="entry name" value="CheY-like_superfamily"/>
</dbReference>
<dbReference type="PROSITE" id="PS50110">
    <property type="entry name" value="RESPONSE_REGULATORY"/>
    <property type="match status" value="1"/>
</dbReference>